<reference evidence="5" key="1">
    <citation type="submission" date="2015-03" db="EMBL/GenBank/DDBJ databases">
        <authorList>
            <person name="Murphy D."/>
        </authorList>
    </citation>
    <scope>NUCLEOTIDE SEQUENCE [LARGE SCALE GENOMIC DNA]</scope>
    <source>
        <strain evidence="5">K00500041</strain>
    </source>
</reference>
<evidence type="ECO:0000313" key="4">
    <source>
        <dbReference type="EMBL" id="CNV59147.1"/>
    </source>
</evidence>
<dbReference type="EMBL" id="CGCX01000724">
    <property type="protein sequence ID" value="CFR82427.1"/>
    <property type="molecule type" value="Genomic_DNA"/>
</dbReference>
<gene>
    <name evidence="2" type="ORF">ERS007657_02050</name>
    <name evidence="4" type="ORF">ERS007661_02769</name>
    <name evidence="5" type="ORF">ERS007703_04268</name>
    <name evidence="3" type="ORF">ERS027659_03890</name>
</gene>
<reference evidence="6 7" key="2">
    <citation type="submission" date="2015-03" db="EMBL/GenBank/DDBJ databases">
        <authorList>
            <consortium name="Pathogen Informatics"/>
        </authorList>
    </citation>
    <scope>NUCLEOTIDE SEQUENCE [LARGE SCALE GENOMIC DNA]</scope>
    <source>
        <strain evidence="3 9">Bir 185</strain>
        <strain evidence="2 8">C09601061</strain>
        <strain evidence="4 7">D00501624</strain>
        <strain evidence="6">K00500041</strain>
    </source>
</reference>
<proteinExistence type="predicted"/>
<feature type="region of interest" description="Disordered" evidence="1">
    <location>
        <begin position="1"/>
        <end position="30"/>
    </location>
</feature>
<dbReference type="Proteomes" id="UP000050164">
    <property type="component" value="Unassembled WGS sequence"/>
</dbReference>
<name>A0A0T9EDR6_MYCTX</name>
<evidence type="ECO:0000313" key="2">
    <source>
        <dbReference type="EMBL" id="CFR82427.1"/>
    </source>
</evidence>
<sequence length="46" mass="4772">MTPTGTLTKKIHSHPMLSTSAPPANGPTRLATLATVPHAPSATPRR</sequence>
<evidence type="ECO:0000313" key="7">
    <source>
        <dbReference type="Proteomes" id="UP000039217"/>
    </source>
</evidence>
<accession>A0A0T9EDR6</accession>
<evidence type="ECO:0000313" key="6">
    <source>
        <dbReference type="Proteomes" id="UP000038802"/>
    </source>
</evidence>
<evidence type="ECO:0000256" key="1">
    <source>
        <dbReference type="SAM" id="MobiDB-lite"/>
    </source>
</evidence>
<evidence type="ECO:0000313" key="8">
    <source>
        <dbReference type="Proteomes" id="UP000046680"/>
    </source>
</evidence>
<dbReference type="Proteomes" id="UP000046680">
    <property type="component" value="Unassembled WGS sequence"/>
</dbReference>
<dbReference type="EMBL" id="CQQC01001045">
    <property type="protein sequence ID" value="CNV59147.1"/>
    <property type="molecule type" value="Genomic_DNA"/>
</dbReference>
<dbReference type="AlphaFoldDB" id="A0A0T9EDR6"/>
<dbReference type="EMBL" id="CSAE01000716">
    <property type="protein sequence ID" value="COW81301.1"/>
    <property type="molecule type" value="Genomic_DNA"/>
</dbReference>
<protein>
    <submittedName>
        <fullName evidence="5">Uncharacterized protein</fullName>
    </submittedName>
</protein>
<dbReference type="Proteomes" id="UP000039217">
    <property type="component" value="Unassembled WGS sequence"/>
</dbReference>
<organism evidence="5 6">
    <name type="scientific">Mycobacterium tuberculosis</name>
    <dbReference type="NCBI Taxonomy" id="1773"/>
    <lineage>
        <taxon>Bacteria</taxon>
        <taxon>Bacillati</taxon>
        <taxon>Actinomycetota</taxon>
        <taxon>Actinomycetes</taxon>
        <taxon>Mycobacteriales</taxon>
        <taxon>Mycobacteriaceae</taxon>
        <taxon>Mycobacterium</taxon>
        <taxon>Mycobacterium tuberculosis complex</taxon>
    </lineage>
</organism>
<dbReference type="EMBL" id="CNFT01001236">
    <property type="protein sequence ID" value="CKT04621.1"/>
    <property type="molecule type" value="Genomic_DNA"/>
</dbReference>
<evidence type="ECO:0000313" key="9">
    <source>
        <dbReference type="Proteomes" id="UP000050164"/>
    </source>
</evidence>
<evidence type="ECO:0000313" key="5">
    <source>
        <dbReference type="EMBL" id="COW81301.1"/>
    </source>
</evidence>
<evidence type="ECO:0000313" key="3">
    <source>
        <dbReference type="EMBL" id="CKT04621.1"/>
    </source>
</evidence>
<dbReference type="Proteomes" id="UP000038802">
    <property type="component" value="Unassembled WGS sequence"/>
</dbReference>